<dbReference type="EMBL" id="FOMG01000002">
    <property type="protein sequence ID" value="SFC33263.1"/>
    <property type="molecule type" value="Genomic_DNA"/>
</dbReference>
<keyword evidence="1" id="KW-0472">Membrane</keyword>
<keyword evidence="1" id="KW-0812">Transmembrane</keyword>
<gene>
    <name evidence="2" type="ORF">SAMN05421842_102210</name>
</gene>
<feature type="transmembrane region" description="Helical" evidence="1">
    <location>
        <begin position="17"/>
        <end position="35"/>
    </location>
</feature>
<reference evidence="2 3" key="1">
    <citation type="submission" date="2016-10" db="EMBL/GenBank/DDBJ databases">
        <authorList>
            <person name="de Groot N.N."/>
        </authorList>
    </citation>
    <scope>NUCLEOTIDE SEQUENCE [LARGE SCALE GENOMIC DNA]</scope>
    <source>
        <strain evidence="2 3">DSM 12992</strain>
    </source>
</reference>
<proteinExistence type="predicted"/>
<evidence type="ECO:0000313" key="3">
    <source>
        <dbReference type="Proteomes" id="UP000199263"/>
    </source>
</evidence>
<keyword evidence="3" id="KW-1185">Reference proteome</keyword>
<keyword evidence="1" id="KW-1133">Transmembrane helix</keyword>
<name>A0A1I1IHL9_9CLOT</name>
<protein>
    <submittedName>
        <fullName evidence="2">Uncharacterized protein</fullName>
    </submittedName>
</protein>
<dbReference type="AlphaFoldDB" id="A0A1I1IHL9"/>
<organism evidence="2 3">
    <name type="scientific">Clostridium uliginosum</name>
    <dbReference type="NCBI Taxonomy" id="119641"/>
    <lineage>
        <taxon>Bacteria</taxon>
        <taxon>Bacillati</taxon>
        <taxon>Bacillota</taxon>
        <taxon>Clostridia</taxon>
        <taxon>Eubacteriales</taxon>
        <taxon>Clostridiaceae</taxon>
        <taxon>Clostridium</taxon>
    </lineage>
</organism>
<sequence length="195" mass="22803">MNIYTAIKKEKSSIKRFIIFMLMIGIVLPIVLLIAGISNMFYLIYLVCIEFLIVMAIILKLNGYKVEYKCINNKLTFKVGMFTNRSLIFCDKVVLVHTNKSDYDMEIILITSIAFKNKLLRSVMPNFLKRYPQIEEEYIKIKELNPDKSYYFQIVKKGGLKKYLLLDSIYKNCVKAIYTDYSIENIKIARGQTIV</sequence>
<feature type="transmembrane region" description="Helical" evidence="1">
    <location>
        <begin position="41"/>
        <end position="59"/>
    </location>
</feature>
<evidence type="ECO:0000256" key="1">
    <source>
        <dbReference type="SAM" id="Phobius"/>
    </source>
</evidence>
<evidence type="ECO:0000313" key="2">
    <source>
        <dbReference type="EMBL" id="SFC33263.1"/>
    </source>
</evidence>
<dbReference type="Proteomes" id="UP000199263">
    <property type="component" value="Unassembled WGS sequence"/>
</dbReference>
<dbReference type="OrthoDB" id="1937989at2"/>
<dbReference type="STRING" id="119641.SAMN05421842_102210"/>
<dbReference type="RefSeq" id="WP_090088509.1">
    <property type="nucleotide sequence ID" value="NZ_FOMG01000002.1"/>
</dbReference>
<accession>A0A1I1IHL9</accession>